<comment type="caution">
    <text evidence="2">The sequence shown here is derived from an EMBL/GenBank/DDBJ whole genome shotgun (WGS) entry which is preliminary data.</text>
</comment>
<feature type="transmembrane region" description="Helical" evidence="1">
    <location>
        <begin position="604"/>
        <end position="624"/>
    </location>
</feature>
<dbReference type="EMBL" id="JADBDZ010000001">
    <property type="protein sequence ID" value="MBE1533496.1"/>
    <property type="molecule type" value="Genomic_DNA"/>
</dbReference>
<organism evidence="2 3">
    <name type="scientific">Actinomadura algeriensis</name>
    <dbReference type="NCBI Taxonomy" id="1679523"/>
    <lineage>
        <taxon>Bacteria</taxon>
        <taxon>Bacillati</taxon>
        <taxon>Actinomycetota</taxon>
        <taxon>Actinomycetes</taxon>
        <taxon>Streptosporangiales</taxon>
        <taxon>Thermomonosporaceae</taxon>
        <taxon>Actinomadura</taxon>
    </lineage>
</organism>
<keyword evidence="3" id="KW-1185">Reference proteome</keyword>
<keyword evidence="1" id="KW-0472">Membrane</keyword>
<sequence>MNVDEPAENERRIVSSIDAGEPVDLSGADVVHRTLRAEWLSELLTTAPPSTGGRVRPVRIRGARITGPLDLEACTLTRPLLLEECHFDDVVTLNDATALTVRLPGCRLPGLSARSLHTAGDLELNDGFTAEGTVDLLGADIGGKLSLRRAHIANPGGWALNADRLVVAHGLFCSGGFTAEGELRLLGAHIGGRIDLQRAHIANPGGTALQGSWLTVGQHMLCEGLHVEGRINLAGARIPHLNMSEATLRNPGGTALDGYGVIVEHDILCSDGFTAEGELNLCRAQIDGQLYLDGAQLTNPGGRALYADALTTKQSLFCRDGFAAEGEVRVIGARIGGVCNLTGARLRNPGGRALYAVRIQIEGDLLCRNGFTAEGRVQLGGASVGGQLDLQGARLLNPGHQALDLEAARASELILMPAAPPDGLVNLTNAQVGIFHDEQATWPAVIRLEGFTYDSLVDDAVDARERLRWLTRNRSGYKPQLYDQLAAAYRRAGQEEAARQVAIAKQRHRRQVLGLGGKLANWLLYVTVGYGYRTRLAAAWLIGLLGVGTCVFAYAHPSAMTRSNPNGPTFNAFAYTLDVLLPVIDLGQQKAWHPQGAAMYCSWLLIAGGWLLATAIVAGLTGIIKRN</sequence>
<feature type="transmembrane region" description="Helical" evidence="1">
    <location>
        <begin position="512"/>
        <end position="532"/>
    </location>
</feature>
<accession>A0ABR9JSF2</accession>
<dbReference type="RefSeq" id="WP_192760044.1">
    <property type="nucleotide sequence ID" value="NZ_JADBDZ010000001.1"/>
</dbReference>
<keyword evidence="1" id="KW-1133">Transmembrane helix</keyword>
<keyword evidence="1" id="KW-0812">Transmembrane</keyword>
<feature type="transmembrane region" description="Helical" evidence="1">
    <location>
        <begin position="538"/>
        <end position="555"/>
    </location>
</feature>
<dbReference type="Proteomes" id="UP000627838">
    <property type="component" value="Unassembled WGS sequence"/>
</dbReference>
<evidence type="ECO:0008006" key="4">
    <source>
        <dbReference type="Google" id="ProtNLM"/>
    </source>
</evidence>
<evidence type="ECO:0000256" key="1">
    <source>
        <dbReference type="SAM" id="Phobius"/>
    </source>
</evidence>
<protein>
    <recommendedName>
        <fullName evidence="4">Membrane-associated oxidoreductase</fullName>
    </recommendedName>
</protein>
<reference evidence="2 3" key="1">
    <citation type="submission" date="2020-10" db="EMBL/GenBank/DDBJ databases">
        <title>Sequencing the genomes of 1000 actinobacteria strains.</title>
        <authorList>
            <person name="Klenk H.-P."/>
        </authorList>
    </citation>
    <scope>NUCLEOTIDE SEQUENCE [LARGE SCALE GENOMIC DNA]</scope>
    <source>
        <strain evidence="2 3">DSM 46744</strain>
    </source>
</reference>
<name>A0ABR9JSF2_9ACTN</name>
<proteinExistence type="predicted"/>
<evidence type="ECO:0000313" key="3">
    <source>
        <dbReference type="Proteomes" id="UP000627838"/>
    </source>
</evidence>
<evidence type="ECO:0000313" key="2">
    <source>
        <dbReference type="EMBL" id="MBE1533496.1"/>
    </source>
</evidence>
<gene>
    <name evidence="2" type="ORF">H4W34_003329</name>
</gene>